<evidence type="ECO:0000313" key="1">
    <source>
        <dbReference type="EMBL" id="KAJ8682921.1"/>
    </source>
</evidence>
<comment type="caution">
    <text evidence="1">The sequence shown here is derived from an EMBL/GenBank/DDBJ whole genome shotgun (WGS) entry which is preliminary data.</text>
</comment>
<gene>
    <name evidence="1" type="ORF">QAD02_018713</name>
</gene>
<accession>A0ACC2PIR8</accession>
<keyword evidence="2" id="KW-1185">Reference proteome</keyword>
<sequence>MSQYSPISWRSTRASALSWRRRDSLSSSAGASSVRRLIAAVRSTPAGPRPPKKALLRHCAALLLGHLSWAAAVLPFFPLQSGFGAFEPRLGPLLPALLFGVAALASCIAPIITHKLGCNVVISLGHVITMLFVGAHFYPR</sequence>
<dbReference type="Proteomes" id="UP001239111">
    <property type="component" value="Chromosome 1"/>
</dbReference>
<protein>
    <submittedName>
        <fullName evidence="1">Uncharacterized protein</fullName>
    </submittedName>
</protein>
<evidence type="ECO:0000313" key="2">
    <source>
        <dbReference type="Proteomes" id="UP001239111"/>
    </source>
</evidence>
<proteinExistence type="predicted"/>
<organism evidence="1 2">
    <name type="scientific">Eretmocerus hayati</name>
    <dbReference type="NCBI Taxonomy" id="131215"/>
    <lineage>
        <taxon>Eukaryota</taxon>
        <taxon>Metazoa</taxon>
        <taxon>Ecdysozoa</taxon>
        <taxon>Arthropoda</taxon>
        <taxon>Hexapoda</taxon>
        <taxon>Insecta</taxon>
        <taxon>Pterygota</taxon>
        <taxon>Neoptera</taxon>
        <taxon>Endopterygota</taxon>
        <taxon>Hymenoptera</taxon>
        <taxon>Apocrita</taxon>
        <taxon>Proctotrupomorpha</taxon>
        <taxon>Chalcidoidea</taxon>
        <taxon>Aphelinidae</taxon>
        <taxon>Aphelininae</taxon>
        <taxon>Eretmocerus</taxon>
    </lineage>
</organism>
<name>A0ACC2PIR8_9HYME</name>
<dbReference type="EMBL" id="CM056741">
    <property type="protein sequence ID" value="KAJ8682921.1"/>
    <property type="molecule type" value="Genomic_DNA"/>
</dbReference>
<reference evidence="1" key="1">
    <citation type="submission" date="2023-04" db="EMBL/GenBank/DDBJ databases">
        <title>A chromosome-level genome assembly of the parasitoid wasp Eretmocerus hayati.</title>
        <authorList>
            <person name="Zhong Y."/>
            <person name="Liu S."/>
            <person name="Liu Y."/>
        </authorList>
    </citation>
    <scope>NUCLEOTIDE SEQUENCE</scope>
    <source>
        <strain evidence="1">ZJU_SS_LIU_2023</strain>
    </source>
</reference>